<sequence>MIVFRKARPKDFETLKNILETVGLGTGGIDEHLDNFMVAEEGDTILATGGLEIYGDAAIIRSVAVLPEFQHQGIGDGLVRALINYGDRRGVSRIYLFTRGAAGFFEKFGFKAVELKDLDEKCKKSLQFNICSCSAVLMRLEVKNFFNNTGCRS</sequence>
<gene>
    <name evidence="2" type="ORF">LZ11_00035</name>
</gene>
<dbReference type="PROSITE" id="PS51186">
    <property type="entry name" value="GNAT"/>
    <property type="match status" value="1"/>
</dbReference>
<dbReference type="EMBL" id="VNHO01000001">
    <property type="protein sequence ID" value="TYP59875.1"/>
    <property type="molecule type" value="Genomic_DNA"/>
</dbReference>
<organism evidence="2 3">
    <name type="scientific">Thermosediminibacter litoriperuensis</name>
    <dbReference type="NCBI Taxonomy" id="291989"/>
    <lineage>
        <taxon>Bacteria</taxon>
        <taxon>Bacillati</taxon>
        <taxon>Bacillota</taxon>
        <taxon>Clostridia</taxon>
        <taxon>Thermosediminibacterales</taxon>
        <taxon>Thermosediminibacteraceae</taxon>
        <taxon>Thermosediminibacter</taxon>
    </lineage>
</organism>
<name>A0A5S5AYT9_9FIRM</name>
<dbReference type="InterPro" id="IPR000182">
    <property type="entry name" value="GNAT_dom"/>
</dbReference>
<dbReference type="AlphaFoldDB" id="A0A5S5AYT9"/>
<accession>A0A5S5AYT9</accession>
<evidence type="ECO:0000313" key="3">
    <source>
        <dbReference type="Proteomes" id="UP000322294"/>
    </source>
</evidence>
<evidence type="ECO:0000259" key="1">
    <source>
        <dbReference type="PROSITE" id="PS51186"/>
    </source>
</evidence>
<reference evidence="2 3" key="1">
    <citation type="submission" date="2019-07" db="EMBL/GenBank/DDBJ databases">
        <title>Genomic Encyclopedia of Type Strains, Phase I: the one thousand microbial genomes (KMG-I) project.</title>
        <authorList>
            <person name="Kyrpides N."/>
        </authorList>
    </citation>
    <scope>NUCLEOTIDE SEQUENCE [LARGE SCALE GENOMIC DNA]</scope>
    <source>
        <strain evidence="2 3">DSM 16647</strain>
    </source>
</reference>
<feature type="domain" description="N-acetyltransferase" evidence="1">
    <location>
        <begin position="2"/>
        <end position="143"/>
    </location>
</feature>
<dbReference type="Pfam" id="PF13508">
    <property type="entry name" value="Acetyltransf_7"/>
    <property type="match status" value="1"/>
</dbReference>
<proteinExistence type="predicted"/>
<protein>
    <submittedName>
        <fullName evidence="2">Amino-acid N-acetyltransferase</fullName>
    </submittedName>
</protein>
<dbReference type="Gene3D" id="3.40.630.30">
    <property type="match status" value="1"/>
</dbReference>
<keyword evidence="3" id="KW-1185">Reference proteome</keyword>
<dbReference type="RefSeq" id="WP_148865478.1">
    <property type="nucleotide sequence ID" value="NZ_VNHO01000001.1"/>
</dbReference>
<dbReference type="SUPFAM" id="SSF55729">
    <property type="entry name" value="Acyl-CoA N-acyltransferases (Nat)"/>
    <property type="match status" value="1"/>
</dbReference>
<dbReference type="OrthoDB" id="1727266at2"/>
<keyword evidence="2" id="KW-0808">Transferase</keyword>
<dbReference type="Proteomes" id="UP000322294">
    <property type="component" value="Unassembled WGS sequence"/>
</dbReference>
<comment type="caution">
    <text evidence="2">The sequence shown here is derived from an EMBL/GenBank/DDBJ whole genome shotgun (WGS) entry which is preliminary data.</text>
</comment>
<dbReference type="InterPro" id="IPR016181">
    <property type="entry name" value="Acyl_CoA_acyltransferase"/>
</dbReference>
<evidence type="ECO:0000313" key="2">
    <source>
        <dbReference type="EMBL" id="TYP59875.1"/>
    </source>
</evidence>
<dbReference type="GO" id="GO:0016747">
    <property type="term" value="F:acyltransferase activity, transferring groups other than amino-acyl groups"/>
    <property type="evidence" value="ECO:0007669"/>
    <property type="project" value="InterPro"/>
</dbReference>